<evidence type="ECO:0000256" key="9">
    <source>
        <dbReference type="ARBA" id="ARBA00023146"/>
    </source>
</evidence>
<feature type="domain" description="B5" evidence="11">
    <location>
        <begin position="265"/>
        <end position="346"/>
    </location>
</feature>
<dbReference type="Gene3D" id="3.30.70.380">
    <property type="entry name" value="Ferrodoxin-fold anticodon-binding domain"/>
    <property type="match status" value="1"/>
</dbReference>
<evidence type="ECO:0000313" key="12">
    <source>
        <dbReference type="EMBL" id="SCW21438.1"/>
    </source>
</evidence>
<evidence type="ECO:0000256" key="1">
    <source>
        <dbReference type="ARBA" id="ARBA00001946"/>
    </source>
</evidence>
<dbReference type="PANTHER" id="PTHR10947:SF3">
    <property type="entry name" value="LEUCINE-RICH REPEAT-CONTAINING PROTEIN 47"/>
    <property type="match status" value="1"/>
</dbReference>
<dbReference type="GO" id="GO:0005524">
    <property type="term" value="F:ATP binding"/>
    <property type="evidence" value="ECO:0007669"/>
    <property type="project" value="UniProtKB-KW"/>
</dbReference>
<evidence type="ECO:0000256" key="2">
    <source>
        <dbReference type="ARBA" id="ARBA00012814"/>
    </source>
</evidence>
<dbReference type="GO" id="GO:0003723">
    <property type="term" value="F:RNA binding"/>
    <property type="evidence" value="ECO:0007669"/>
    <property type="project" value="InterPro"/>
</dbReference>
<dbReference type="InterPro" id="IPR045060">
    <property type="entry name" value="Phe-tRNA-ligase_IIc_bsu"/>
</dbReference>
<dbReference type="InterPro" id="IPR020825">
    <property type="entry name" value="Phe-tRNA_synthase-like_B3/B4"/>
</dbReference>
<dbReference type="InterPro" id="IPR036690">
    <property type="entry name" value="Fdx_antiC-bd_sf"/>
</dbReference>
<feature type="domain" description="FDX-ACB" evidence="10">
    <location>
        <begin position="573"/>
        <end position="658"/>
    </location>
</feature>
<keyword evidence="5" id="KW-0547">Nucleotide-binding</keyword>
<name>A0A1G4NS02_9FLOR</name>
<dbReference type="PANTHER" id="PTHR10947">
    <property type="entry name" value="PHENYLALANYL-TRNA SYNTHETASE BETA CHAIN AND LEUCINE-RICH REPEAT-CONTAINING PROTEIN 47"/>
    <property type="match status" value="1"/>
</dbReference>
<protein>
    <recommendedName>
        <fullName evidence="2">phenylalanine--tRNA ligase</fullName>
        <ecNumber evidence="2">6.1.1.20</ecNumber>
    </recommendedName>
</protein>
<evidence type="ECO:0000256" key="8">
    <source>
        <dbReference type="ARBA" id="ARBA00022917"/>
    </source>
</evidence>
<keyword evidence="12" id="KW-0150">Chloroplast</keyword>
<dbReference type="PROSITE" id="PS51447">
    <property type="entry name" value="FDX_ACB"/>
    <property type="match status" value="1"/>
</dbReference>
<dbReference type="Pfam" id="PF03147">
    <property type="entry name" value="FDX-ACB"/>
    <property type="match status" value="1"/>
</dbReference>
<dbReference type="InterPro" id="IPR045864">
    <property type="entry name" value="aa-tRNA-synth_II/BPL/LPL"/>
</dbReference>
<dbReference type="EMBL" id="LT622863">
    <property type="protein sequence ID" value="SCW21438.1"/>
    <property type="molecule type" value="Genomic_DNA"/>
</dbReference>
<dbReference type="GeneID" id="30000009"/>
<dbReference type="CDD" id="cd00769">
    <property type="entry name" value="PheRS_beta_core"/>
    <property type="match status" value="1"/>
</dbReference>
<dbReference type="RefSeq" id="YP_009313184.1">
    <property type="nucleotide sequence ID" value="NC_031655.1"/>
</dbReference>
<evidence type="ECO:0000256" key="3">
    <source>
        <dbReference type="ARBA" id="ARBA00022598"/>
    </source>
</evidence>
<reference evidence="12" key="1">
    <citation type="submission" date="2016-10" db="EMBL/GenBank/DDBJ databases">
        <title>Chloroplast genomes as a tool to resolve red algal phylogenies: a case study in the Nemaliales.</title>
        <authorList>
            <person name="Costa J.F."/>
            <person name="Lin S.M."/>
            <person name="Macaya E.C."/>
            <person name="Fernandez-Garcia C."/>
            <person name="Verbruggen H."/>
        </authorList>
    </citation>
    <scope>NUCLEOTIDE SEQUENCE</scope>
    <source>
        <strain evidence="12">J.0258</strain>
    </source>
</reference>
<keyword evidence="12" id="KW-0934">Plastid</keyword>
<dbReference type="Gene3D" id="3.30.56.10">
    <property type="match status" value="2"/>
</dbReference>
<geneLocation type="chloroplast" evidence="12"/>
<keyword evidence="4" id="KW-0479">Metal-binding</keyword>
<dbReference type="InterPro" id="IPR009061">
    <property type="entry name" value="DNA-bd_dom_put_sf"/>
</dbReference>
<dbReference type="SMART" id="SM00873">
    <property type="entry name" value="B3_4"/>
    <property type="match status" value="1"/>
</dbReference>
<dbReference type="GO" id="GO:0004826">
    <property type="term" value="F:phenylalanine-tRNA ligase activity"/>
    <property type="evidence" value="ECO:0007669"/>
    <property type="project" value="UniProtKB-EC"/>
</dbReference>
<gene>
    <name evidence="12" type="primary">syfB</name>
    <name evidence="12" type="ORF">BQ776_227</name>
</gene>
<dbReference type="Gene3D" id="3.30.930.10">
    <property type="entry name" value="Bira Bifunctional Protein, Domain 2"/>
    <property type="match status" value="1"/>
</dbReference>
<dbReference type="Pfam" id="PF03483">
    <property type="entry name" value="B3_4"/>
    <property type="match status" value="1"/>
</dbReference>
<dbReference type="Gene3D" id="3.50.40.10">
    <property type="entry name" value="Phenylalanyl-trna Synthetase, Chain B, domain 3"/>
    <property type="match status" value="1"/>
</dbReference>
<dbReference type="SMART" id="SM00896">
    <property type="entry name" value="FDX-ACB"/>
    <property type="match status" value="1"/>
</dbReference>
<dbReference type="SUPFAM" id="SSF54991">
    <property type="entry name" value="Anticodon-binding domain of PheRS"/>
    <property type="match status" value="1"/>
</dbReference>
<dbReference type="InterPro" id="IPR005147">
    <property type="entry name" value="tRNA_synthase_B5-dom"/>
</dbReference>
<sequence>MNISWQWLGELVDLKSVTPKQLSDKLTLAGFEIDNLDIEREKEPVLDISITANREDASNITGIAKEISSLYKTRMVVSNTQLNLRLIKKVFVSDQAQYTHQLTSIIDGIQVKTSPLWLQKKLSTYKIDNTNNINDIIHLINLKWSQHLRVFDLDKIKKQLNCETISLDEITTLFQIPDRLDNVKAEITGQTQSIFLHMGIPKSSLRHRLYQELKVHPNIRSVYKKENNSRISTITDSYVEAIMLITKLSETNQYSEIIYTSNPKQIKRPIKFKHEEITTILGPLKNHDELNLYNTYDIIHNLHFIYHSDSVQLYLDIPGHRKQDIERSIDVLEEISRIYGFDNFSDSLPRHKTKINHHKGHSKNRIKQIRNICRCIGLHETVHSSLGYKYETKIYNPLTADYNSLRDSLLPGLIKSNIYNIKHNQQSIEVFEIGKIFQKDRNNSCYKEMNHIAGILGGNLQLRKNWSERPTSISWFQAKGDMEEFFERLDTTITWKTANQKNIHFVNQLLKQEFYPKRSSIIYRHDKPIGIFGEIKFDKEVQKISEPVYGFEISIDNLTSTDNTYEKLFHPYTRYPSIVRDIKIEIPATMEIEDVIQKLNNINETYIESIKLFDVYKQNTNSSLKSLGFRITCTSFEGTLTNEKVNTIEEKVKLYLSR</sequence>
<dbReference type="EC" id="6.1.1.20" evidence="2"/>
<dbReference type="SMART" id="SM00874">
    <property type="entry name" value="B5"/>
    <property type="match status" value="1"/>
</dbReference>
<dbReference type="InterPro" id="IPR005146">
    <property type="entry name" value="B3/B4_tRNA-bd"/>
</dbReference>
<evidence type="ECO:0000256" key="7">
    <source>
        <dbReference type="ARBA" id="ARBA00022842"/>
    </source>
</evidence>
<dbReference type="GO" id="GO:0005737">
    <property type="term" value="C:cytoplasm"/>
    <property type="evidence" value="ECO:0007669"/>
    <property type="project" value="UniProtKB-ARBA"/>
</dbReference>
<dbReference type="InterPro" id="IPR005121">
    <property type="entry name" value="Fdx_antiC-bd"/>
</dbReference>
<dbReference type="SUPFAM" id="SSF56037">
    <property type="entry name" value="PheT/TilS domain"/>
    <property type="match status" value="1"/>
</dbReference>
<dbReference type="Pfam" id="PF03484">
    <property type="entry name" value="B5"/>
    <property type="match status" value="1"/>
</dbReference>
<keyword evidence="8" id="KW-0648">Protein biosynthesis</keyword>
<dbReference type="AlphaFoldDB" id="A0A1G4NS02"/>
<evidence type="ECO:0000256" key="6">
    <source>
        <dbReference type="ARBA" id="ARBA00022840"/>
    </source>
</evidence>
<proteinExistence type="predicted"/>
<keyword evidence="3 12" id="KW-0436">Ligase</keyword>
<comment type="cofactor">
    <cofactor evidence="1">
        <name>Mg(2+)</name>
        <dbReference type="ChEBI" id="CHEBI:18420"/>
    </cofactor>
</comment>
<organism evidence="12">
    <name type="scientific">Dermonema virens</name>
    <dbReference type="NCBI Taxonomy" id="1077399"/>
    <lineage>
        <taxon>Eukaryota</taxon>
        <taxon>Rhodophyta</taxon>
        <taxon>Florideophyceae</taxon>
        <taxon>Nemaliophycidae</taxon>
        <taxon>Nemaliales</taxon>
        <taxon>Liagoraceae</taxon>
        <taxon>Dermonema</taxon>
    </lineage>
</organism>
<evidence type="ECO:0000256" key="4">
    <source>
        <dbReference type="ARBA" id="ARBA00022723"/>
    </source>
</evidence>
<accession>A0A1G4NS02</accession>
<keyword evidence="7" id="KW-0460">Magnesium</keyword>
<dbReference type="GO" id="GO:0000287">
    <property type="term" value="F:magnesium ion binding"/>
    <property type="evidence" value="ECO:0007669"/>
    <property type="project" value="InterPro"/>
</dbReference>
<dbReference type="SUPFAM" id="SSF46955">
    <property type="entry name" value="Putative DNA-binding domain"/>
    <property type="match status" value="2"/>
</dbReference>
<evidence type="ECO:0000259" key="11">
    <source>
        <dbReference type="PROSITE" id="PS51483"/>
    </source>
</evidence>
<keyword evidence="9" id="KW-0030">Aminoacyl-tRNA synthetase</keyword>
<evidence type="ECO:0000256" key="5">
    <source>
        <dbReference type="ARBA" id="ARBA00022741"/>
    </source>
</evidence>
<dbReference type="GO" id="GO:0006432">
    <property type="term" value="P:phenylalanyl-tRNA aminoacylation"/>
    <property type="evidence" value="ECO:0007669"/>
    <property type="project" value="InterPro"/>
</dbReference>
<evidence type="ECO:0000259" key="10">
    <source>
        <dbReference type="PROSITE" id="PS51447"/>
    </source>
</evidence>
<dbReference type="Pfam" id="PF17759">
    <property type="entry name" value="tRNA_synthFbeta"/>
    <property type="match status" value="1"/>
</dbReference>
<dbReference type="InterPro" id="IPR041616">
    <property type="entry name" value="PheRS_beta_core"/>
</dbReference>
<keyword evidence="6" id="KW-0067">ATP-binding</keyword>
<reference evidence="12" key="2">
    <citation type="submission" date="2016-10" db="EMBL/GenBank/DDBJ databases">
        <authorList>
            <person name="de Groot N.N."/>
        </authorList>
    </citation>
    <scope>NUCLEOTIDE SEQUENCE</scope>
    <source>
        <strain evidence="12">J.0258</strain>
    </source>
</reference>
<dbReference type="PROSITE" id="PS51483">
    <property type="entry name" value="B5"/>
    <property type="match status" value="1"/>
</dbReference>
<dbReference type="SUPFAM" id="SSF55681">
    <property type="entry name" value="Class II aaRS and biotin synthetases"/>
    <property type="match status" value="1"/>
</dbReference>